<feature type="region of interest" description="Disordered" evidence="1">
    <location>
        <begin position="1"/>
        <end position="60"/>
    </location>
</feature>
<organism evidence="2 3">
    <name type="scientific">Colletotrichum musicola</name>
    <dbReference type="NCBI Taxonomy" id="2175873"/>
    <lineage>
        <taxon>Eukaryota</taxon>
        <taxon>Fungi</taxon>
        <taxon>Dikarya</taxon>
        <taxon>Ascomycota</taxon>
        <taxon>Pezizomycotina</taxon>
        <taxon>Sordariomycetes</taxon>
        <taxon>Hypocreomycetidae</taxon>
        <taxon>Glomerellales</taxon>
        <taxon>Glomerellaceae</taxon>
        <taxon>Colletotrichum</taxon>
        <taxon>Colletotrichum orchidearum species complex</taxon>
    </lineage>
</organism>
<feature type="compositionally biased region" description="Polar residues" evidence="1">
    <location>
        <begin position="148"/>
        <end position="163"/>
    </location>
</feature>
<proteinExistence type="predicted"/>
<feature type="region of interest" description="Disordered" evidence="1">
    <location>
        <begin position="143"/>
        <end position="163"/>
    </location>
</feature>
<accession>A0A8H6KUR5</accession>
<gene>
    <name evidence="2" type="ORF">CMUS01_04936</name>
</gene>
<dbReference type="AlphaFoldDB" id="A0A8H6KUR5"/>
<name>A0A8H6KUR5_9PEZI</name>
<feature type="compositionally biased region" description="Polar residues" evidence="1">
    <location>
        <begin position="1"/>
        <end position="28"/>
    </location>
</feature>
<evidence type="ECO:0000313" key="3">
    <source>
        <dbReference type="Proteomes" id="UP000639643"/>
    </source>
</evidence>
<keyword evidence="3" id="KW-1185">Reference proteome</keyword>
<reference evidence="2" key="1">
    <citation type="journal article" date="2020" name="Phytopathology">
        <title>Genome Sequence Resources of Colletotrichum truncatum, C. plurivorum, C. musicola, and C. sojae: Four Species Pathogenic to Soybean (Glycine max).</title>
        <authorList>
            <person name="Rogerio F."/>
            <person name="Boufleur T.R."/>
            <person name="Ciampi-Guillardi M."/>
            <person name="Sukno S.A."/>
            <person name="Thon M.R."/>
            <person name="Massola Junior N.S."/>
            <person name="Baroncelli R."/>
        </authorList>
    </citation>
    <scope>NUCLEOTIDE SEQUENCE</scope>
    <source>
        <strain evidence="2">LFN0074</strain>
    </source>
</reference>
<protein>
    <submittedName>
        <fullName evidence="2">Uncharacterized protein</fullName>
    </submittedName>
</protein>
<comment type="caution">
    <text evidence="2">The sequence shown here is derived from an EMBL/GenBank/DDBJ whole genome shotgun (WGS) entry which is preliminary data.</text>
</comment>
<sequence length="163" mass="17216">MPCLSTDISTGDQDSNIASGNDVETMTNDAILLPMASPSQPIPNHQGLRDQPASTEQKQQTTLSQSAILAHNMGQNVGDKVYKAAKEEEHTAVLRGLESLGVSLTPKIAHKVASSHKGMTPMESFVGEVQEGDDRDRLLEANGLVSARSESGQATYAPSEGSA</sequence>
<evidence type="ECO:0000256" key="1">
    <source>
        <dbReference type="SAM" id="MobiDB-lite"/>
    </source>
</evidence>
<evidence type="ECO:0000313" key="2">
    <source>
        <dbReference type="EMBL" id="KAF6837666.1"/>
    </source>
</evidence>
<dbReference type="EMBL" id="WIGM01000140">
    <property type="protein sequence ID" value="KAF6837666.1"/>
    <property type="molecule type" value="Genomic_DNA"/>
</dbReference>
<dbReference type="Proteomes" id="UP000639643">
    <property type="component" value="Unassembled WGS sequence"/>
</dbReference>